<reference evidence="1" key="1">
    <citation type="journal article" date="2023" name="Plant J.">
        <title>The genome of the king protea, Protea cynaroides.</title>
        <authorList>
            <person name="Chang J."/>
            <person name="Duong T.A."/>
            <person name="Schoeman C."/>
            <person name="Ma X."/>
            <person name="Roodt D."/>
            <person name="Barker N."/>
            <person name="Li Z."/>
            <person name="Van de Peer Y."/>
            <person name="Mizrachi E."/>
        </authorList>
    </citation>
    <scope>NUCLEOTIDE SEQUENCE</scope>
    <source>
        <tissue evidence="1">Young leaves</tissue>
    </source>
</reference>
<accession>A0A9Q0K6H3</accession>
<name>A0A9Q0K6H3_9MAGN</name>
<dbReference type="Pfam" id="PF09366">
    <property type="entry name" value="DUF1997"/>
    <property type="match status" value="1"/>
</dbReference>
<dbReference type="PANTHER" id="PTHR34131">
    <property type="entry name" value="(RAP ANNOTATION RELEASE2) GALACTOSE-BINDING LIKE DOMAIN CONTAINING PROTEIN"/>
    <property type="match status" value="1"/>
</dbReference>
<gene>
    <name evidence="1" type="ORF">NE237_023272</name>
</gene>
<keyword evidence="2" id="KW-1185">Reference proteome</keyword>
<dbReference type="InterPro" id="IPR018971">
    <property type="entry name" value="DUF1997"/>
</dbReference>
<comment type="caution">
    <text evidence="1">The sequence shown here is derived from an EMBL/GenBank/DDBJ whole genome shotgun (WGS) entry which is preliminary data.</text>
</comment>
<protein>
    <submittedName>
        <fullName evidence="1">Uncharacterized protein</fullName>
    </submittedName>
</protein>
<dbReference type="OrthoDB" id="1933789at2759"/>
<proteinExistence type="predicted"/>
<dbReference type="AlphaFoldDB" id="A0A9Q0K6H3"/>
<organism evidence="1 2">
    <name type="scientific">Protea cynaroides</name>
    <dbReference type="NCBI Taxonomy" id="273540"/>
    <lineage>
        <taxon>Eukaryota</taxon>
        <taxon>Viridiplantae</taxon>
        <taxon>Streptophyta</taxon>
        <taxon>Embryophyta</taxon>
        <taxon>Tracheophyta</taxon>
        <taxon>Spermatophyta</taxon>
        <taxon>Magnoliopsida</taxon>
        <taxon>Proteales</taxon>
        <taxon>Proteaceae</taxon>
        <taxon>Protea</taxon>
    </lineage>
</organism>
<sequence>MACCCGGECPFSSSSSFILSQCLPTNRRIRHSVAPSSLAFQKTMTRLVLGGKTHVLPYAELSEPTTKRANLSARRKESIKLPNYVDDHGRIYPISEFLSHPSGVEAILNTRAVQSFESLDSRTYRCTLPKIQFLKFEVAPVLDLQVTATNEDCTVEMLSCKFQGSEAVERQNDHFSASMINHIKWDAIGSEPSLDVDVELNITLEIYTRPFTLLPISAVENPGNLIMQALFPPDLALCGAKERFNGSMVHNVIVASSPVGEIRQGLRCSCYKSA</sequence>
<dbReference type="PANTHER" id="PTHR34131:SF2">
    <property type="entry name" value="FAMILY PROTEIN, PUTATIVE (DUF1997)-RELATED"/>
    <property type="match status" value="1"/>
</dbReference>
<evidence type="ECO:0000313" key="2">
    <source>
        <dbReference type="Proteomes" id="UP001141806"/>
    </source>
</evidence>
<dbReference type="EMBL" id="JAMYWD010000008">
    <property type="protein sequence ID" value="KAJ4963333.1"/>
    <property type="molecule type" value="Genomic_DNA"/>
</dbReference>
<dbReference type="Proteomes" id="UP001141806">
    <property type="component" value="Unassembled WGS sequence"/>
</dbReference>
<evidence type="ECO:0000313" key="1">
    <source>
        <dbReference type="EMBL" id="KAJ4963333.1"/>
    </source>
</evidence>